<evidence type="ECO:0000256" key="1">
    <source>
        <dbReference type="SAM" id="SignalP"/>
    </source>
</evidence>
<protein>
    <submittedName>
        <fullName evidence="2">Metal-binding protein</fullName>
    </submittedName>
</protein>
<keyword evidence="1" id="KW-0732">Signal</keyword>
<dbReference type="EMBL" id="CP026604">
    <property type="protein sequence ID" value="AWB67872.1"/>
    <property type="molecule type" value="Genomic_DNA"/>
</dbReference>
<evidence type="ECO:0000313" key="3">
    <source>
        <dbReference type="Proteomes" id="UP000244441"/>
    </source>
</evidence>
<feature type="chain" id="PRO_5015771458" evidence="1">
    <location>
        <begin position="22"/>
        <end position="159"/>
    </location>
</feature>
<dbReference type="OrthoDB" id="14727at2"/>
<dbReference type="AlphaFoldDB" id="A0A2S0VUN0"/>
<keyword evidence="3" id="KW-1185">Reference proteome</keyword>
<name>A0A2S0VUN0_9ALTE</name>
<gene>
    <name evidence="2" type="ORF">C2869_16210</name>
</gene>
<evidence type="ECO:0000313" key="2">
    <source>
        <dbReference type="EMBL" id="AWB67872.1"/>
    </source>
</evidence>
<dbReference type="Pfam" id="PF04214">
    <property type="entry name" value="DUF411"/>
    <property type="match status" value="1"/>
</dbReference>
<dbReference type="InterPro" id="IPR007332">
    <property type="entry name" value="DUF411"/>
</dbReference>
<dbReference type="Proteomes" id="UP000244441">
    <property type="component" value="Chromosome"/>
</dbReference>
<sequence length="159" mass="17792">MVSNYFKIMITLIMLSAGANAKENNVPTNELLVYKTPTCGCCKKWISHLEDEGFIAHSKDYSDISPVKNRYGITSKYRSCHTAISRNGYAFEGHIPAKFIKRFLAEKHENAIGLAVPAMPLGSPGMEVGNKFTPYNVLILFKDGSSQVYAKVNQYKDQF</sequence>
<feature type="signal peptide" evidence="1">
    <location>
        <begin position="1"/>
        <end position="21"/>
    </location>
</feature>
<proteinExistence type="predicted"/>
<dbReference type="KEGG" id="cate:C2869_16210"/>
<dbReference type="RefSeq" id="WP_108603938.1">
    <property type="nucleotide sequence ID" value="NZ_CP026604.1"/>
</dbReference>
<accession>A0A2S0VUN0</accession>
<reference evidence="2 3" key="1">
    <citation type="submission" date="2018-01" db="EMBL/GenBank/DDBJ databases">
        <title>Genome sequence of a Cantenovulum-like bacteria.</title>
        <authorList>
            <person name="Tan W.R."/>
            <person name="Lau N.-S."/>
            <person name="Go F."/>
            <person name="Amirul A.-A.A."/>
        </authorList>
    </citation>
    <scope>NUCLEOTIDE SEQUENCE [LARGE SCALE GENOMIC DNA]</scope>
    <source>
        <strain evidence="2 3">CCB-QB4</strain>
    </source>
</reference>
<organism evidence="2 3">
    <name type="scientific">Saccharobesus litoralis</name>
    <dbReference type="NCBI Taxonomy" id="2172099"/>
    <lineage>
        <taxon>Bacteria</taxon>
        <taxon>Pseudomonadati</taxon>
        <taxon>Pseudomonadota</taxon>
        <taxon>Gammaproteobacteria</taxon>
        <taxon>Alteromonadales</taxon>
        <taxon>Alteromonadaceae</taxon>
        <taxon>Saccharobesus</taxon>
    </lineage>
</organism>